<keyword evidence="3" id="KW-1185">Reference proteome</keyword>
<feature type="domain" description="Cytoskeleton protein RodZ-like C-terminal" evidence="1">
    <location>
        <begin position="27"/>
        <end position="100"/>
    </location>
</feature>
<comment type="caution">
    <text evidence="2">The sequence shown here is derived from an EMBL/GenBank/DDBJ whole genome shotgun (WGS) entry which is preliminary data.</text>
</comment>
<gene>
    <name evidence="2" type="ORF">ACFQ3N_05775</name>
</gene>
<evidence type="ECO:0000313" key="2">
    <source>
        <dbReference type="EMBL" id="MFD1037916.1"/>
    </source>
</evidence>
<reference evidence="3" key="1">
    <citation type="journal article" date="2019" name="Int. J. Syst. Evol. Microbiol.">
        <title>The Global Catalogue of Microorganisms (GCM) 10K type strain sequencing project: providing services to taxonomists for standard genome sequencing and annotation.</title>
        <authorList>
            <consortium name="The Broad Institute Genomics Platform"/>
            <consortium name="The Broad Institute Genome Sequencing Center for Infectious Disease"/>
            <person name="Wu L."/>
            <person name="Ma J."/>
        </authorList>
    </citation>
    <scope>NUCLEOTIDE SEQUENCE [LARGE SCALE GENOMIC DNA]</scope>
    <source>
        <strain evidence="3">CCUG 56754</strain>
    </source>
</reference>
<accession>A0ABW3LKU2</accession>
<evidence type="ECO:0000313" key="3">
    <source>
        <dbReference type="Proteomes" id="UP001597040"/>
    </source>
</evidence>
<sequence length="109" mass="12265">MLEEGTGPNQNPTYELNNPDDELVFTFEAGNDVWLDVENGDGESFYGAILTSEESPMELDLTGQERVYFNVGSTPNLQITVNGIELEYPVDPNESDVQRFWININQTSE</sequence>
<dbReference type="InterPro" id="IPR025194">
    <property type="entry name" value="RodZ-like_C"/>
</dbReference>
<evidence type="ECO:0000259" key="1">
    <source>
        <dbReference type="Pfam" id="PF13464"/>
    </source>
</evidence>
<dbReference type="EMBL" id="JBHTKJ010000012">
    <property type="protein sequence ID" value="MFD1037916.1"/>
    <property type="molecule type" value="Genomic_DNA"/>
</dbReference>
<name>A0ABW3LKU2_9BACI</name>
<dbReference type="Proteomes" id="UP001597040">
    <property type="component" value="Unassembled WGS sequence"/>
</dbReference>
<proteinExistence type="predicted"/>
<protein>
    <submittedName>
        <fullName evidence="2">RodZ domain-containing protein</fullName>
    </submittedName>
</protein>
<organism evidence="2 3">
    <name type="scientific">Virgibacillus byunsanensis</name>
    <dbReference type="NCBI Taxonomy" id="570945"/>
    <lineage>
        <taxon>Bacteria</taxon>
        <taxon>Bacillati</taxon>
        <taxon>Bacillota</taxon>
        <taxon>Bacilli</taxon>
        <taxon>Bacillales</taxon>
        <taxon>Bacillaceae</taxon>
        <taxon>Virgibacillus</taxon>
    </lineage>
</organism>
<dbReference type="RefSeq" id="WP_390360725.1">
    <property type="nucleotide sequence ID" value="NZ_JBHTKJ010000012.1"/>
</dbReference>
<dbReference type="Pfam" id="PF13464">
    <property type="entry name" value="RodZ_C"/>
    <property type="match status" value="1"/>
</dbReference>